<evidence type="ECO:0000256" key="4">
    <source>
        <dbReference type="ARBA" id="ARBA00004496"/>
    </source>
</evidence>
<dbReference type="NCBIfam" id="NF000594">
    <property type="entry name" value="PRK00015.1-1"/>
    <property type="match status" value="1"/>
</dbReference>
<dbReference type="Pfam" id="PF01351">
    <property type="entry name" value="RNase_HII"/>
    <property type="match status" value="1"/>
</dbReference>
<evidence type="ECO:0000256" key="3">
    <source>
        <dbReference type="ARBA" id="ARBA00004065"/>
    </source>
</evidence>
<keyword evidence="13 14" id="KW-0464">Manganese</keyword>
<dbReference type="InterPro" id="IPR012337">
    <property type="entry name" value="RNaseH-like_sf"/>
</dbReference>
<evidence type="ECO:0000256" key="1">
    <source>
        <dbReference type="ARBA" id="ARBA00000077"/>
    </source>
</evidence>
<evidence type="ECO:0000256" key="12">
    <source>
        <dbReference type="ARBA" id="ARBA00022801"/>
    </source>
</evidence>
<feature type="binding site" evidence="14 15">
    <location>
        <position position="189"/>
    </location>
    <ligand>
        <name>a divalent metal cation</name>
        <dbReference type="ChEBI" id="CHEBI:60240"/>
    </ligand>
</feature>
<evidence type="ECO:0000256" key="11">
    <source>
        <dbReference type="ARBA" id="ARBA00022759"/>
    </source>
</evidence>
<dbReference type="InterPro" id="IPR036397">
    <property type="entry name" value="RNaseH_sf"/>
</dbReference>
<evidence type="ECO:0000256" key="16">
    <source>
        <dbReference type="RuleBase" id="RU003515"/>
    </source>
</evidence>
<dbReference type="EMBL" id="BAAACF010000001">
    <property type="protein sequence ID" value="GAA0722954.1"/>
    <property type="molecule type" value="Genomic_DNA"/>
</dbReference>
<dbReference type="PANTHER" id="PTHR10954:SF18">
    <property type="entry name" value="RIBONUCLEASE HII"/>
    <property type="match status" value="1"/>
</dbReference>
<sequence>MNLFNNEDISSYSFSKLKELMDFYIKNYDNNKKEELLNICNFIKNDPRKNVQSLYNKALKTIEKFEKELERIFKMYSFDRGFSPLNYLAGVDEVGRGPLAGPIVGASVVLNLNNLEYENLILEVNDSKKLTANKRKELDKIIKEKALYYKIVAIDNNTIDTKGIAWCNNEVLKNSALNLEVTPDIILSDGYGIKGLNIKNEFVIKGDSKSISIACASIIAKVYRDNIMEEYAKIYPHYGFEHNAGYGTAEHIEGLKKFGPSPIHRFSFIKNII</sequence>
<evidence type="ECO:0000256" key="13">
    <source>
        <dbReference type="ARBA" id="ARBA00023211"/>
    </source>
</evidence>
<dbReference type="InterPro" id="IPR024567">
    <property type="entry name" value="RNase_HII/HIII_dom"/>
</dbReference>
<evidence type="ECO:0000256" key="2">
    <source>
        <dbReference type="ARBA" id="ARBA00001946"/>
    </source>
</evidence>
<feature type="binding site" evidence="14 15">
    <location>
        <position position="93"/>
    </location>
    <ligand>
        <name>a divalent metal cation</name>
        <dbReference type="ChEBI" id="CHEBI:60240"/>
    </ligand>
</feature>
<name>A0ABP3U7Z5_9CLOT</name>
<dbReference type="PANTHER" id="PTHR10954">
    <property type="entry name" value="RIBONUCLEASE H2 SUBUNIT A"/>
    <property type="match status" value="1"/>
</dbReference>
<accession>A0ABP3U7Z5</accession>
<dbReference type="CDD" id="cd07182">
    <property type="entry name" value="RNase_HII_bacteria_HII_like"/>
    <property type="match status" value="1"/>
</dbReference>
<keyword evidence="20" id="KW-1185">Reference proteome</keyword>
<evidence type="ECO:0000256" key="9">
    <source>
        <dbReference type="ARBA" id="ARBA00022722"/>
    </source>
</evidence>
<dbReference type="InterPro" id="IPR001352">
    <property type="entry name" value="RNase_HII/HIII"/>
</dbReference>
<comment type="cofactor">
    <cofactor evidence="14 15">
        <name>Mn(2+)</name>
        <dbReference type="ChEBI" id="CHEBI:29035"/>
    </cofactor>
    <cofactor evidence="14 15">
        <name>Mg(2+)</name>
        <dbReference type="ChEBI" id="CHEBI:18420"/>
    </cofactor>
    <text evidence="14 15">Manganese or magnesium. Binds 1 divalent metal ion per monomer in the absence of substrate. May bind a second metal ion after substrate binding.</text>
</comment>
<evidence type="ECO:0000256" key="10">
    <source>
        <dbReference type="ARBA" id="ARBA00022723"/>
    </source>
</evidence>
<keyword evidence="11 14" id="KW-0255">Endonuclease</keyword>
<comment type="caution">
    <text evidence="19">The sequence shown here is derived from an EMBL/GenBank/DDBJ whole genome shotgun (WGS) entry which is preliminary data.</text>
</comment>
<dbReference type="NCBIfam" id="NF000595">
    <property type="entry name" value="PRK00015.1-3"/>
    <property type="match status" value="1"/>
</dbReference>
<evidence type="ECO:0000256" key="5">
    <source>
        <dbReference type="ARBA" id="ARBA00007383"/>
    </source>
</evidence>
<keyword evidence="12 14" id="KW-0378">Hydrolase</keyword>
<evidence type="ECO:0000313" key="19">
    <source>
        <dbReference type="EMBL" id="GAA0722954.1"/>
    </source>
</evidence>
<evidence type="ECO:0000256" key="15">
    <source>
        <dbReference type="PROSITE-ProRule" id="PRU01319"/>
    </source>
</evidence>
<dbReference type="InterPro" id="IPR022898">
    <property type="entry name" value="RNase_HII"/>
</dbReference>
<comment type="function">
    <text evidence="3 14 16">Endonuclease that specifically degrades the RNA of RNA-DNA hybrids.</text>
</comment>
<evidence type="ECO:0000256" key="8">
    <source>
        <dbReference type="ARBA" id="ARBA00022490"/>
    </source>
</evidence>
<comment type="cofactor">
    <cofactor evidence="2">
        <name>Mg(2+)</name>
        <dbReference type="ChEBI" id="CHEBI:18420"/>
    </cofactor>
</comment>
<dbReference type="HAMAP" id="MF_00052_B">
    <property type="entry name" value="RNase_HII_B"/>
    <property type="match status" value="1"/>
</dbReference>
<gene>
    <name evidence="14" type="primary">rnhB</name>
    <name evidence="19" type="ORF">GCM10008905_15010</name>
</gene>
<comment type="similarity">
    <text evidence="5 14 16">Belongs to the RNase HII family.</text>
</comment>
<feature type="coiled-coil region" evidence="17">
    <location>
        <begin position="48"/>
        <end position="75"/>
    </location>
</feature>
<keyword evidence="9 14" id="KW-0540">Nuclease</keyword>
<comment type="subcellular location">
    <subcellularLocation>
        <location evidence="4 14">Cytoplasm</location>
    </subcellularLocation>
</comment>
<feature type="binding site" evidence="14 15">
    <location>
        <position position="92"/>
    </location>
    <ligand>
        <name>a divalent metal cation</name>
        <dbReference type="ChEBI" id="CHEBI:60240"/>
    </ligand>
</feature>
<proteinExistence type="inferred from homology"/>
<keyword evidence="10 14" id="KW-0479">Metal-binding</keyword>
<reference evidence="20" key="1">
    <citation type="journal article" date="2019" name="Int. J. Syst. Evol. Microbiol.">
        <title>The Global Catalogue of Microorganisms (GCM) 10K type strain sequencing project: providing services to taxonomists for standard genome sequencing and annotation.</title>
        <authorList>
            <consortium name="The Broad Institute Genomics Platform"/>
            <consortium name="The Broad Institute Genome Sequencing Center for Infectious Disease"/>
            <person name="Wu L."/>
            <person name="Ma J."/>
        </authorList>
    </citation>
    <scope>NUCLEOTIDE SEQUENCE [LARGE SCALE GENOMIC DNA]</scope>
    <source>
        <strain evidence="20">JCM 1405</strain>
    </source>
</reference>
<keyword evidence="8 14" id="KW-0963">Cytoplasm</keyword>
<dbReference type="EC" id="3.1.26.4" evidence="6 14"/>
<dbReference type="PROSITE" id="PS51975">
    <property type="entry name" value="RNASE_H_2"/>
    <property type="match status" value="1"/>
</dbReference>
<evidence type="ECO:0000256" key="6">
    <source>
        <dbReference type="ARBA" id="ARBA00012180"/>
    </source>
</evidence>
<dbReference type="Gene3D" id="3.30.420.10">
    <property type="entry name" value="Ribonuclease H-like superfamily/Ribonuclease H"/>
    <property type="match status" value="1"/>
</dbReference>
<dbReference type="SUPFAM" id="SSF53098">
    <property type="entry name" value="Ribonuclease H-like"/>
    <property type="match status" value="1"/>
</dbReference>
<evidence type="ECO:0000256" key="17">
    <source>
        <dbReference type="SAM" id="Coils"/>
    </source>
</evidence>
<evidence type="ECO:0000259" key="18">
    <source>
        <dbReference type="PROSITE" id="PS51975"/>
    </source>
</evidence>
<evidence type="ECO:0000256" key="14">
    <source>
        <dbReference type="HAMAP-Rule" id="MF_00052"/>
    </source>
</evidence>
<comment type="catalytic activity">
    <reaction evidence="1 14 15 16">
        <text>Endonucleolytic cleavage to 5'-phosphomonoester.</text>
        <dbReference type="EC" id="3.1.26.4"/>
    </reaction>
</comment>
<evidence type="ECO:0000313" key="20">
    <source>
        <dbReference type="Proteomes" id="UP001500339"/>
    </source>
</evidence>
<protein>
    <recommendedName>
        <fullName evidence="7 14">Ribonuclease HII</fullName>
        <shortName evidence="14">RNase HII</shortName>
        <ecNumber evidence="6 14">3.1.26.4</ecNumber>
    </recommendedName>
</protein>
<evidence type="ECO:0000256" key="7">
    <source>
        <dbReference type="ARBA" id="ARBA00019179"/>
    </source>
</evidence>
<dbReference type="Proteomes" id="UP001500339">
    <property type="component" value="Unassembled WGS sequence"/>
</dbReference>
<organism evidence="19 20">
    <name type="scientific">Clostridium malenominatum</name>
    <dbReference type="NCBI Taxonomy" id="1539"/>
    <lineage>
        <taxon>Bacteria</taxon>
        <taxon>Bacillati</taxon>
        <taxon>Bacillota</taxon>
        <taxon>Clostridia</taxon>
        <taxon>Eubacteriales</taxon>
        <taxon>Clostridiaceae</taxon>
        <taxon>Clostridium</taxon>
    </lineage>
</organism>
<feature type="domain" description="RNase H type-2" evidence="18">
    <location>
        <begin position="86"/>
        <end position="273"/>
    </location>
</feature>
<keyword evidence="17" id="KW-0175">Coiled coil</keyword>